<keyword evidence="1" id="KW-0472">Membrane</keyword>
<name>A0ABZ1ULP1_9BURK</name>
<keyword evidence="3" id="KW-1185">Reference proteome</keyword>
<evidence type="ECO:0000313" key="2">
    <source>
        <dbReference type="EMBL" id="WUR13645.1"/>
    </source>
</evidence>
<proteinExistence type="predicted"/>
<dbReference type="EMBL" id="CP136508">
    <property type="protein sequence ID" value="WUR13645.1"/>
    <property type="molecule type" value="Genomic_DNA"/>
</dbReference>
<protein>
    <submittedName>
        <fullName evidence="2">Uncharacterized protein</fullName>
    </submittedName>
</protein>
<keyword evidence="1" id="KW-0812">Transmembrane</keyword>
<evidence type="ECO:0000256" key="1">
    <source>
        <dbReference type="SAM" id="Phobius"/>
    </source>
</evidence>
<evidence type="ECO:0000313" key="3">
    <source>
        <dbReference type="Proteomes" id="UP000321323"/>
    </source>
</evidence>
<dbReference type="Proteomes" id="UP000321323">
    <property type="component" value="Chromosome"/>
</dbReference>
<accession>A0ABZ1ULP1</accession>
<sequence>MKTRTRNRLALYGGELLLVVMLMAALAAWPGVKPLELSIGALLLHLTTSVGMLLFDWRFAGLPEQDRLFGVRTVSLLKGSIVVGLLLMLAWVVVPSAAAWMAGVMMVALAVEGLVT</sequence>
<gene>
    <name evidence="2" type="ORF">E7V67_000635</name>
</gene>
<keyword evidence="1" id="KW-1133">Transmembrane helix</keyword>
<organism evidence="2 3">
    <name type="scientific">[Empedobacter] haloabium</name>
    <dbReference type="NCBI Taxonomy" id="592317"/>
    <lineage>
        <taxon>Bacteria</taxon>
        <taxon>Pseudomonadati</taxon>
        <taxon>Pseudomonadota</taxon>
        <taxon>Betaproteobacteria</taxon>
        <taxon>Burkholderiales</taxon>
        <taxon>Oxalobacteraceae</taxon>
        <taxon>Telluria group</taxon>
        <taxon>Telluria group incertae sedis</taxon>
    </lineage>
</organism>
<feature type="transmembrane region" description="Helical" evidence="1">
    <location>
        <begin position="9"/>
        <end position="31"/>
    </location>
</feature>
<feature type="transmembrane region" description="Helical" evidence="1">
    <location>
        <begin position="37"/>
        <end position="57"/>
    </location>
</feature>
<reference evidence="2 3" key="1">
    <citation type="journal article" date="2019" name="Int. J. Syst. Evol. Microbiol.">
        <title>The Draft Whole-Genome Sequence of the Antibiotic Producer Empedobacter haloabium ATCC 31962 Provides Indications for Its Taxonomic Reclassification.</title>
        <authorList>
            <person name="Miess H."/>
            <person name="Arlt P."/>
            <person name="Apel A.K."/>
            <person name="Weber T."/>
            <person name="Nieselt K."/>
            <person name="Hanssen F."/>
            <person name="Czemmel S."/>
            <person name="Nahnsen S."/>
            <person name="Gross H."/>
        </authorList>
    </citation>
    <scope>NUCLEOTIDE SEQUENCE [LARGE SCALE GENOMIC DNA]</scope>
    <source>
        <strain evidence="2 3">ATCC 31962</strain>
    </source>
</reference>